<sequence>MAKYDPLRDYLRKQKTDELELSFVEMERKIGYMLPKSAGLPQWWANTTDPATTHVQRKAWGDAGFDAFLIAGADRVRFKRVRSPGSNA</sequence>
<dbReference type="InterPro" id="IPR056079">
    <property type="entry name" value="DUF7662"/>
</dbReference>
<feature type="domain" description="DUF7662" evidence="1">
    <location>
        <begin position="4"/>
        <end position="78"/>
    </location>
</feature>
<name>A0ABX7LRC3_9CAUL</name>
<gene>
    <name evidence="2" type="ORF">JX001_03350</name>
</gene>
<dbReference type="Proteomes" id="UP000662957">
    <property type="component" value="Chromosome"/>
</dbReference>
<evidence type="ECO:0000313" key="3">
    <source>
        <dbReference type="Proteomes" id="UP000662957"/>
    </source>
</evidence>
<evidence type="ECO:0000259" key="1">
    <source>
        <dbReference type="Pfam" id="PF24698"/>
    </source>
</evidence>
<reference evidence="2 3" key="1">
    <citation type="submission" date="2021-02" db="EMBL/GenBank/DDBJ databases">
        <title>Brevundimonas sp. CS1 genome sequence.</title>
        <authorList>
            <person name="Lee K."/>
            <person name="Choi Y.-J."/>
            <person name="Son H.-R."/>
        </authorList>
    </citation>
    <scope>NUCLEOTIDE SEQUENCE [LARGE SCALE GENOMIC DNA]</scope>
    <source>
        <strain evidence="2 3">CS1</strain>
    </source>
</reference>
<organism evidence="2 3">
    <name type="scientific">Brevundimonas fontaquae</name>
    <dbReference type="NCBI Taxonomy" id="2813778"/>
    <lineage>
        <taxon>Bacteria</taxon>
        <taxon>Pseudomonadati</taxon>
        <taxon>Pseudomonadota</taxon>
        <taxon>Alphaproteobacteria</taxon>
        <taxon>Caulobacterales</taxon>
        <taxon>Caulobacteraceae</taxon>
        <taxon>Brevundimonas</taxon>
    </lineage>
</organism>
<keyword evidence="3" id="KW-1185">Reference proteome</keyword>
<dbReference type="Pfam" id="PF24698">
    <property type="entry name" value="DUF7662"/>
    <property type="match status" value="1"/>
</dbReference>
<evidence type="ECO:0000313" key="2">
    <source>
        <dbReference type="EMBL" id="QSF54862.1"/>
    </source>
</evidence>
<proteinExistence type="predicted"/>
<accession>A0ABX7LRC3</accession>
<dbReference type="RefSeq" id="WP_205682295.1">
    <property type="nucleotide sequence ID" value="NZ_CP070968.1"/>
</dbReference>
<protein>
    <recommendedName>
        <fullName evidence="1">DUF7662 domain-containing protein</fullName>
    </recommendedName>
</protein>
<dbReference type="EMBL" id="CP070968">
    <property type="protein sequence ID" value="QSF54862.1"/>
    <property type="molecule type" value="Genomic_DNA"/>
</dbReference>